<dbReference type="Pfam" id="PF00005">
    <property type="entry name" value="ABC_tran"/>
    <property type="match status" value="2"/>
</dbReference>
<name>A0AB39U696_9BIFI</name>
<dbReference type="SUPFAM" id="SSF52540">
    <property type="entry name" value="P-loop containing nucleoside triphosphate hydrolases"/>
    <property type="match status" value="2"/>
</dbReference>
<feature type="domain" description="ABC transporter" evidence="10">
    <location>
        <begin position="248"/>
        <end position="493"/>
    </location>
</feature>
<dbReference type="Gene3D" id="3.40.50.300">
    <property type="entry name" value="P-loop containing nucleotide triphosphate hydrolases"/>
    <property type="match status" value="2"/>
</dbReference>
<dbReference type="CDD" id="cd03216">
    <property type="entry name" value="ABC_Carb_Monos_I"/>
    <property type="match status" value="1"/>
</dbReference>
<keyword evidence="2" id="KW-0813">Transport</keyword>
<dbReference type="InterPro" id="IPR003439">
    <property type="entry name" value="ABC_transporter-like_ATP-bd"/>
</dbReference>
<dbReference type="KEGG" id="baqk:QN215_09040"/>
<evidence type="ECO:0000256" key="3">
    <source>
        <dbReference type="ARBA" id="ARBA00022475"/>
    </source>
</evidence>
<comment type="subcellular location">
    <subcellularLocation>
        <location evidence="1">Cell membrane</location>
        <topology evidence="1">Peripheral membrane protein</topology>
    </subcellularLocation>
</comment>
<dbReference type="InterPro" id="IPR027417">
    <property type="entry name" value="P-loop_NTPase"/>
</dbReference>
<evidence type="ECO:0000256" key="4">
    <source>
        <dbReference type="ARBA" id="ARBA00022597"/>
    </source>
</evidence>
<evidence type="ECO:0000256" key="7">
    <source>
        <dbReference type="ARBA" id="ARBA00022840"/>
    </source>
</evidence>
<keyword evidence="9" id="KW-0472">Membrane</keyword>
<keyword evidence="3" id="KW-1003">Cell membrane</keyword>
<organism evidence="11">
    <name type="scientific">Bifidobacterium aquikefiricola</name>
    <dbReference type="NCBI Taxonomy" id="3059038"/>
    <lineage>
        <taxon>Bacteria</taxon>
        <taxon>Bacillati</taxon>
        <taxon>Actinomycetota</taxon>
        <taxon>Actinomycetes</taxon>
        <taxon>Bifidobacteriales</taxon>
        <taxon>Bifidobacteriaceae</taxon>
        <taxon>Bifidobacterium</taxon>
    </lineage>
</organism>
<dbReference type="InterPro" id="IPR050107">
    <property type="entry name" value="ABC_carbohydrate_import_ATPase"/>
</dbReference>
<protein>
    <submittedName>
        <fullName evidence="11">Sugar ABC transporter ATP-binding protein</fullName>
    </submittedName>
</protein>
<dbReference type="PANTHER" id="PTHR43790">
    <property type="entry name" value="CARBOHYDRATE TRANSPORT ATP-BINDING PROTEIN MG119-RELATED"/>
    <property type="match status" value="1"/>
</dbReference>
<feature type="domain" description="ABC transporter" evidence="10">
    <location>
        <begin position="3"/>
        <end position="238"/>
    </location>
</feature>
<keyword evidence="7 11" id="KW-0067">ATP-binding</keyword>
<evidence type="ECO:0000259" key="10">
    <source>
        <dbReference type="PROSITE" id="PS50893"/>
    </source>
</evidence>
<dbReference type="PANTHER" id="PTHR43790:SF3">
    <property type="entry name" value="D-ALLOSE IMPORT ATP-BINDING PROTEIN ALSA-RELATED"/>
    <property type="match status" value="1"/>
</dbReference>
<keyword evidence="6" id="KW-0547">Nucleotide-binding</keyword>
<sequence>MKIELKNISKAFGINQVLKDVSLTVNSGEVHALMGENGAGKSTLMNILTGLFPASGGTILIDGEKRTFQNPREAELFGISFIHQEMNSWPELTVMENLFLGREINKNGLLNNKEMRKQSRAAFNELGVNIPLDVEIGTLSVGQQQMIEIAKSFLSNLQILIMDEPTSALTERETSKLFEVIQHLKKRGVGIIYISHRMEEIFKISDAVTVMRDGKVVDTKPTKDTNVNELVKKMVGREITDYYPHKDTPVGDVVFEVSHLESATNKFHDISFSVKSGEILAFSGLMGSGRTEVMRAVFGIDKPKSGVITLHGKPVRIRKPLDAIRLGIGFLTENRKDEGLILDFSIRENVTLPSTRNFVKNLFFNTKVAMTFVRDLIQRLTIRSTGTEQIVGNLSGGNQQKVVLAKWVGISPKVLILDEPTRGVDVGSKREIYELMNELAGKGVPIIMVSSDLPEVLGVSDRIIVMHEGRIAGEVLGNDANQEKIMQLATLGE</sequence>
<evidence type="ECO:0000256" key="5">
    <source>
        <dbReference type="ARBA" id="ARBA00022737"/>
    </source>
</evidence>
<keyword evidence="5" id="KW-0677">Repeat</keyword>
<dbReference type="InterPro" id="IPR003593">
    <property type="entry name" value="AAA+_ATPase"/>
</dbReference>
<dbReference type="CDD" id="cd03215">
    <property type="entry name" value="ABC_Carb_Monos_II"/>
    <property type="match status" value="1"/>
</dbReference>
<accession>A0AB39U696</accession>
<evidence type="ECO:0000256" key="1">
    <source>
        <dbReference type="ARBA" id="ARBA00004202"/>
    </source>
</evidence>
<dbReference type="RefSeq" id="WP_369343978.1">
    <property type="nucleotide sequence ID" value="NZ_CP129674.1"/>
</dbReference>
<evidence type="ECO:0000256" key="8">
    <source>
        <dbReference type="ARBA" id="ARBA00022967"/>
    </source>
</evidence>
<dbReference type="FunFam" id="3.40.50.300:FF:000127">
    <property type="entry name" value="Ribose import ATP-binding protein RbsA"/>
    <property type="match status" value="1"/>
</dbReference>
<dbReference type="InterPro" id="IPR017871">
    <property type="entry name" value="ABC_transporter-like_CS"/>
</dbReference>
<evidence type="ECO:0000256" key="9">
    <source>
        <dbReference type="ARBA" id="ARBA00023136"/>
    </source>
</evidence>
<proteinExistence type="predicted"/>
<dbReference type="GO" id="GO:0016887">
    <property type="term" value="F:ATP hydrolysis activity"/>
    <property type="evidence" value="ECO:0007669"/>
    <property type="project" value="InterPro"/>
</dbReference>
<evidence type="ECO:0000256" key="2">
    <source>
        <dbReference type="ARBA" id="ARBA00022448"/>
    </source>
</evidence>
<dbReference type="PROSITE" id="PS50893">
    <property type="entry name" value="ABC_TRANSPORTER_2"/>
    <property type="match status" value="2"/>
</dbReference>
<dbReference type="SMART" id="SM00382">
    <property type="entry name" value="AAA"/>
    <property type="match status" value="2"/>
</dbReference>
<dbReference type="GO" id="GO:0005886">
    <property type="term" value="C:plasma membrane"/>
    <property type="evidence" value="ECO:0007669"/>
    <property type="project" value="UniProtKB-SubCell"/>
</dbReference>
<dbReference type="GO" id="GO:0005524">
    <property type="term" value="F:ATP binding"/>
    <property type="evidence" value="ECO:0007669"/>
    <property type="project" value="UniProtKB-KW"/>
</dbReference>
<dbReference type="AlphaFoldDB" id="A0AB39U696"/>
<keyword evidence="4" id="KW-0762">Sugar transport</keyword>
<dbReference type="EMBL" id="CP129674">
    <property type="protein sequence ID" value="XDS44390.1"/>
    <property type="molecule type" value="Genomic_DNA"/>
</dbReference>
<evidence type="ECO:0000256" key="6">
    <source>
        <dbReference type="ARBA" id="ARBA00022741"/>
    </source>
</evidence>
<dbReference type="PROSITE" id="PS00211">
    <property type="entry name" value="ABC_TRANSPORTER_1"/>
    <property type="match status" value="2"/>
</dbReference>
<gene>
    <name evidence="11" type="ORF">QN215_09040</name>
</gene>
<evidence type="ECO:0000313" key="11">
    <source>
        <dbReference type="EMBL" id="XDS44390.1"/>
    </source>
</evidence>
<reference evidence="11" key="1">
    <citation type="submission" date="2023-07" db="EMBL/GenBank/DDBJ databases">
        <title>Bifidobacterium aquikefiriaerophilum sp. nov. and Bifidobacterium eccum sp. nov., isolated from water kefir.</title>
        <authorList>
            <person name="Breselge S."/>
            <person name="Bellassi P."/>
            <person name="Barcenilla C."/>
            <person name="Alvarez-Ordonez A."/>
            <person name="Morelli L."/>
            <person name="Cotter P.D."/>
        </authorList>
    </citation>
    <scope>NUCLEOTIDE SEQUENCE</scope>
    <source>
        <strain evidence="11">WK041_4_12</strain>
    </source>
</reference>
<keyword evidence="8" id="KW-1278">Translocase</keyword>